<evidence type="ECO:0000256" key="3">
    <source>
        <dbReference type="ARBA" id="ARBA00022692"/>
    </source>
</evidence>
<proteinExistence type="predicted"/>
<evidence type="ECO:0000256" key="6">
    <source>
        <dbReference type="SAM" id="Phobius"/>
    </source>
</evidence>
<feature type="transmembrane region" description="Helical" evidence="6">
    <location>
        <begin position="843"/>
        <end position="862"/>
    </location>
</feature>
<dbReference type="PANTHER" id="PTHR30572:SF18">
    <property type="entry name" value="ABC-TYPE MACROLIDE FAMILY EXPORT SYSTEM PERMEASE COMPONENT 2"/>
    <property type="match status" value="1"/>
</dbReference>
<dbReference type="Proteomes" id="UP001172082">
    <property type="component" value="Unassembled WGS sequence"/>
</dbReference>
<feature type="domain" description="ABC3 transporter permease C-terminal" evidence="7">
    <location>
        <begin position="759"/>
        <end position="872"/>
    </location>
</feature>
<keyword evidence="3 6" id="KW-0812">Transmembrane</keyword>
<feature type="transmembrane region" description="Helical" evidence="6">
    <location>
        <begin position="416"/>
        <end position="443"/>
    </location>
</feature>
<evidence type="ECO:0000313" key="10">
    <source>
        <dbReference type="Proteomes" id="UP001172082"/>
    </source>
</evidence>
<evidence type="ECO:0000259" key="8">
    <source>
        <dbReference type="Pfam" id="PF12704"/>
    </source>
</evidence>
<comment type="subcellular location">
    <subcellularLocation>
        <location evidence="1">Cell membrane</location>
        <topology evidence="1">Multi-pass membrane protein</topology>
    </subcellularLocation>
</comment>
<feature type="domain" description="MacB-like periplasmic core" evidence="8">
    <location>
        <begin position="97"/>
        <end position="314"/>
    </location>
</feature>
<reference evidence="9" key="1">
    <citation type="submission" date="2023-06" db="EMBL/GenBank/DDBJ databases">
        <title>Genomic of Parafulvivirga corallium.</title>
        <authorList>
            <person name="Wang G."/>
        </authorList>
    </citation>
    <scope>NUCLEOTIDE SEQUENCE</scope>
    <source>
        <strain evidence="9">BMA10</strain>
    </source>
</reference>
<keyword evidence="2" id="KW-1003">Cell membrane</keyword>
<dbReference type="PANTHER" id="PTHR30572">
    <property type="entry name" value="MEMBRANE COMPONENT OF TRANSPORTER-RELATED"/>
    <property type="match status" value="1"/>
</dbReference>
<keyword evidence="10" id="KW-1185">Reference proteome</keyword>
<dbReference type="InterPro" id="IPR025857">
    <property type="entry name" value="MacB_PCD"/>
</dbReference>
<feature type="transmembrane region" description="Helical" evidence="6">
    <location>
        <begin position="463"/>
        <end position="491"/>
    </location>
</feature>
<dbReference type="InterPro" id="IPR050250">
    <property type="entry name" value="Macrolide_Exporter_MacB"/>
</dbReference>
<feature type="transmembrane region" description="Helical" evidence="6">
    <location>
        <begin position="808"/>
        <end position="831"/>
    </location>
</feature>
<dbReference type="InterPro" id="IPR003838">
    <property type="entry name" value="ABC3_permease_C"/>
</dbReference>
<feature type="transmembrane region" description="Helical" evidence="6">
    <location>
        <begin position="512"/>
        <end position="533"/>
    </location>
</feature>
<feature type="transmembrane region" description="Helical" evidence="6">
    <location>
        <begin position="96"/>
        <end position="118"/>
    </location>
</feature>
<feature type="domain" description="MacB-like periplasmic core" evidence="8">
    <location>
        <begin position="523"/>
        <end position="680"/>
    </location>
</feature>
<organism evidence="9 10">
    <name type="scientific">Splendidivirga corallicola</name>
    <dbReference type="NCBI Taxonomy" id="3051826"/>
    <lineage>
        <taxon>Bacteria</taxon>
        <taxon>Pseudomonadati</taxon>
        <taxon>Bacteroidota</taxon>
        <taxon>Cytophagia</taxon>
        <taxon>Cytophagales</taxon>
        <taxon>Splendidivirgaceae</taxon>
        <taxon>Splendidivirga</taxon>
    </lineage>
</organism>
<dbReference type="EMBL" id="JAUJEA010000019">
    <property type="protein sequence ID" value="MDN5205490.1"/>
    <property type="molecule type" value="Genomic_DNA"/>
</dbReference>
<feature type="domain" description="ABC3 transporter permease C-terminal" evidence="7">
    <location>
        <begin position="376"/>
        <end position="492"/>
    </location>
</feature>
<name>A0ABT8KXJ4_9BACT</name>
<evidence type="ECO:0000256" key="4">
    <source>
        <dbReference type="ARBA" id="ARBA00022989"/>
    </source>
</evidence>
<gene>
    <name evidence="9" type="ORF">QQ008_29170</name>
</gene>
<evidence type="ECO:0000256" key="5">
    <source>
        <dbReference type="ARBA" id="ARBA00023136"/>
    </source>
</evidence>
<keyword evidence="5 6" id="KW-0472">Membrane</keyword>
<dbReference type="InterPro" id="IPR047699">
    <property type="entry name" value="Permease_put_prefix"/>
</dbReference>
<evidence type="ECO:0000313" key="9">
    <source>
        <dbReference type="EMBL" id="MDN5205490.1"/>
    </source>
</evidence>
<sequence length="879" mass="99712">MNKQINIPKIPHTFFKWYCRQERYEELHGDLEEFFYERAAEKGLSRARLYYLLDVIRCCQPYAWKKTKGQTNSNLIMFRNYYFTATRNLVKHKNYFLLNISGLAIGIASFILISLYLVNELSYDRFHANFENTYRVQTKGNINGQIVDWATSNPPLAKTLLNEYPETARATRIRRSGSWFISREDQKFYEDGVLFADSTFFQVFDFKLLAGDPKTALVHPRSMVLTETYARKYFGDEDPMGKEIAVEQDTIFYKVTGIAENIPANSHIQFDMLGSMSSYDEWNDDGWVDSGINYTYVVLHENAVIASLEEKIQEIIPKYIGPEIEYYTGRTYAEWQKAGNSTSFYLMPLKKIHLQSEASNDLGVPGNSSYLYIYGLVGIIILFIAIFNFVNLATAQSATRAREVGVRKVMGSTKTALVYQFIFESVIVSLIATVLAVIIVVVVMPSFIDLVGKELAFSMGSSYLGPLLIVGLAFMVGFLAGCYPAFVLSTFQPVEVLKGTLRPGSKSGWMRNFLVIIQFTASIMIITGTLVIYHQIDFMLTKNLGFDKEQILVVRKPELLKTHLDAFKNDLLQNPAIKTVVNSKTIPGKEYAKRSYRKQGAPETFLFMHNHVNFDYRELMGLELVSGRFFSKAHKQDTNAVVINVAAAKAFGFEDPIGQKLTTPWKPGQLVEIIGVVKDYHTESLHKRIEPIALELIPNNTSGYVSMKISNGEAIRETIAYVQDTWSKHTDKPFDYFFFDEDYEHLYRSEATTGQIFVVFAILSIFIACLGLIGLITFTASVRKKEIGIRKVLGAGTRSLIRLLSNDIVRPMMIATLLACPIAFLASDYWLQNFASRISISPWSYILSTCIVILIGSIAISFQTIKATRNNPVDSLRQE</sequence>
<evidence type="ECO:0000259" key="7">
    <source>
        <dbReference type="Pfam" id="PF02687"/>
    </source>
</evidence>
<protein>
    <submittedName>
        <fullName evidence="9">ABC transporter permease</fullName>
    </submittedName>
</protein>
<dbReference type="RefSeq" id="WP_346755512.1">
    <property type="nucleotide sequence ID" value="NZ_JAUJEA010000019.1"/>
</dbReference>
<comment type="caution">
    <text evidence="9">The sequence shown here is derived from an EMBL/GenBank/DDBJ whole genome shotgun (WGS) entry which is preliminary data.</text>
</comment>
<dbReference type="NCBIfam" id="NF038404">
    <property type="entry name" value="perm_prefix_2"/>
    <property type="match status" value="1"/>
</dbReference>
<feature type="transmembrane region" description="Helical" evidence="6">
    <location>
        <begin position="756"/>
        <end position="782"/>
    </location>
</feature>
<feature type="transmembrane region" description="Helical" evidence="6">
    <location>
        <begin position="371"/>
        <end position="395"/>
    </location>
</feature>
<evidence type="ECO:0000256" key="2">
    <source>
        <dbReference type="ARBA" id="ARBA00022475"/>
    </source>
</evidence>
<dbReference type="Pfam" id="PF12704">
    <property type="entry name" value="MacB_PCD"/>
    <property type="match status" value="2"/>
</dbReference>
<dbReference type="Pfam" id="PF02687">
    <property type="entry name" value="FtsX"/>
    <property type="match status" value="2"/>
</dbReference>
<accession>A0ABT8KXJ4</accession>
<evidence type="ECO:0000256" key="1">
    <source>
        <dbReference type="ARBA" id="ARBA00004651"/>
    </source>
</evidence>
<keyword evidence="4 6" id="KW-1133">Transmembrane helix</keyword>